<evidence type="ECO:0000256" key="3">
    <source>
        <dbReference type="ARBA" id="ARBA00023082"/>
    </source>
</evidence>
<dbReference type="InterPro" id="IPR036388">
    <property type="entry name" value="WH-like_DNA-bd_sf"/>
</dbReference>
<dbReference type="Gene3D" id="1.10.10.10">
    <property type="entry name" value="Winged helix-like DNA-binding domain superfamily/Winged helix DNA-binding domain"/>
    <property type="match status" value="1"/>
</dbReference>
<dbReference type="InterPro" id="IPR014284">
    <property type="entry name" value="RNA_pol_sigma-70_dom"/>
</dbReference>
<comment type="similarity">
    <text evidence="1">Belongs to the sigma-70 factor family. ECF subfamily.</text>
</comment>
<dbReference type="GO" id="GO:0006352">
    <property type="term" value="P:DNA-templated transcription initiation"/>
    <property type="evidence" value="ECO:0007669"/>
    <property type="project" value="InterPro"/>
</dbReference>
<dbReference type="RefSeq" id="WP_006275375.1">
    <property type="nucleotide sequence ID" value="NZ_GL883081.1"/>
</dbReference>
<dbReference type="GO" id="GO:0003677">
    <property type="term" value="F:DNA binding"/>
    <property type="evidence" value="ECO:0007669"/>
    <property type="project" value="InterPro"/>
</dbReference>
<dbReference type="InterPro" id="IPR039425">
    <property type="entry name" value="RNA_pol_sigma-70-like"/>
</dbReference>
<sequence length="184" mass="21184">MADVDNLNGLVENVAKGDKPALKTLYNLMSGRLFSVLLRMVRQRDVAEDLLQDVFVTVWRKAHQFDVRRGNAEVWLFSITRRKAIDRLRISYRETVGTFEDVASVERETDIYVGIGNTENYISVRKCLKELRPDVHRALQLCYVFGLTHEELAEEMKVPVGTAKSWVRRGLAQLKESLSIDERT</sequence>
<keyword evidence="4" id="KW-0804">Transcription</keyword>
<dbReference type="AlphaFoldDB" id="F4QTV4"/>
<name>F4QTV4_9CAUL</name>
<gene>
    <name evidence="7" type="ORF">ABI_46010</name>
</gene>
<dbReference type="Gene3D" id="1.10.1740.10">
    <property type="match status" value="1"/>
</dbReference>
<dbReference type="HOGENOM" id="CLU_047691_9_3_5"/>
<feature type="domain" description="RNA polymerase sigma-70 region 2" evidence="5">
    <location>
        <begin position="26"/>
        <end position="89"/>
    </location>
</feature>
<reference evidence="8" key="1">
    <citation type="submission" date="2011-03" db="EMBL/GenBank/DDBJ databases">
        <title>Draft genome sequence of Brevundimonas diminuta.</title>
        <authorList>
            <person name="Brown P.J.B."/>
            <person name="Buechlein A."/>
            <person name="Hemmerich C."/>
            <person name="Brun Y.V."/>
        </authorList>
    </citation>
    <scope>NUCLEOTIDE SEQUENCE [LARGE SCALE GENOMIC DNA]</scope>
    <source>
        <strain evidence="8">C19</strain>
    </source>
</reference>
<dbReference type="Pfam" id="PF08281">
    <property type="entry name" value="Sigma70_r4_2"/>
    <property type="match status" value="1"/>
</dbReference>
<keyword evidence="2" id="KW-0805">Transcription regulation</keyword>
<evidence type="ECO:0000259" key="5">
    <source>
        <dbReference type="Pfam" id="PF04542"/>
    </source>
</evidence>
<proteinExistence type="inferred from homology"/>
<evidence type="ECO:0000256" key="4">
    <source>
        <dbReference type="ARBA" id="ARBA00023163"/>
    </source>
</evidence>
<dbReference type="InterPro" id="IPR013249">
    <property type="entry name" value="RNA_pol_sigma70_r4_t2"/>
</dbReference>
<dbReference type="NCBIfam" id="TIGR02937">
    <property type="entry name" value="sigma70-ECF"/>
    <property type="match status" value="1"/>
</dbReference>
<protein>
    <submittedName>
        <fullName evidence="7">RNA polymerase sigma factor, sigma-70 family protein</fullName>
    </submittedName>
</protein>
<evidence type="ECO:0000313" key="7">
    <source>
        <dbReference type="EMBL" id="EGF89254.1"/>
    </source>
</evidence>
<dbReference type="EMBL" id="GL883081">
    <property type="protein sequence ID" value="EGF89254.1"/>
    <property type="molecule type" value="Genomic_DNA"/>
</dbReference>
<dbReference type="eggNOG" id="COG1595">
    <property type="taxonomic scope" value="Bacteria"/>
</dbReference>
<evidence type="ECO:0000259" key="6">
    <source>
        <dbReference type="Pfam" id="PF08281"/>
    </source>
</evidence>
<dbReference type="SUPFAM" id="SSF88659">
    <property type="entry name" value="Sigma3 and sigma4 domains of RNA polymerase sigma factors"/>
    <property type="match status" value="1"/>
</dbReference>
<dbReference type="InterPro" id="IPR013325">
    <property type="entry name" value="RNA_pol_sigma_r2"/>
</dbReference>
<dbReference type="InterPro" id="IPR013324">
    <property type="entry name" value="RNA_pol_sigma_r3/r4-like"/>
</dbReference>
<keyword evidence="3" id="KW-0731">Sigma factor</keyword>
<evidence type="ECO:0000256" key="1">
    <source>
        <dbReference type="ARBA" id="ARBA00010641"/>
    </source>
</evidence>
<dbReference type="OrthoDB" id="9784272at2"/>
<dbReference type="PANTHER" id="PTHR43133">
    <property type="entry name" value="RNA POLYMERASE ECF-TYPE SIGMA FACTO"/>
    <property type="match status" value="1"/>
</dbReference>
<feature type="domain" description="RNA polymerase sigma factor 70 region 4 type 2" evidence="6">
    <location>
        <begin position="123"/>
        <end position="174"/>
    </location>
</feature>
<dbReference type="SUPFAM" id="SSF88946">
    <property type="entry name" value="Sigma2 domain of RNA polymerase sigma factors"/>
    <property type="match status" value="1"/>
</dbReference>
<organism evidence="7 8">
    <name type="scientific">Asticcacaulis biprosthecium C19</name>
    <dbReference type="NCBI Taxonomy" id="715226"/>
    <lineage>
        <taxon>Bacteria</taxon>
        <taxon>Pseudomonadati</taxon>
        <taxon>Pseudomonadota</taxon>
        <taxon>Alphaproteobacteria</taxon>
        <taxon>Caulobacterales</taxon>
        <taxon>Caulobacteraceae</taxon>
        <taxon>Asticcacaulis</taxon>
    </lineage>
</organism>
<dbReference type="PANTHER" id="PTHR43133:SF62">
    <property type="entry name" value="RNA POLYMERASE SIGMA FACTOR SIGZ"/>
    <property type="match status" value="1"/>
</dbReference>
<dbReference type="GO" id="GO:0016987">
    <property type="term" value="F:sigma factor activity"/>
    <property type="evidence" value="ECO:0007669"/>
    <property type="project" value="UniProtKB-KW"/>
</dbReference>
<accession>F4QTV4</accession>
<keyword evidence="8" id="KW-1185">Reference proteome</keyword>
<evidence type="ECO:0000313" key="8">
    <source>
        <dbReference type="Proteomes" id="UP000006512"/>
    </source>
</evidence>
<dbReference type="Proteomes" id="UP000006512">
    <property type="component" value="Unassembled WGS sequence"/>
</dbReference>
<dbReference type="InterPro" id="IPR007627">
    <property type="entry name" value="RNA_pol_sigma70_r2"/>
</dbReference>
<evidence type="ECO:0000256" key="2">
    <source>
        <dbReference type="ARBA" id="ARBA00023015"/>
    </source>
</evidence>
<dbReference type="Pfam" id="PF04542">
    <property type="entry name" value="Sigma70_r2"/>
    <property type="match status" value="1"/>
</dbReference>
<dbReference type="STRING" id="715226.ABI_46010"/>